<dbReference type="Gramene" id="TVU41757">
    <property type="protein sequence ID" value="TVU41757"/>
    <property type="gene ID" value="EJB05_15303"/>
</dbReference>
<dbReference type="EMBL" id="RWGY01000007">
    <property type="protein sequence ID" value="TVU41757.1"/>
    <property type="molecule type" value="Genomic_DNA"/>
</dbReference>
<organism evidence="2 3">
    <name type="scientific">Eragrostis curvula</name>
    <name type="common">weeping love grass</name>
    <dbReference type="NCBI Taxonomy" id="38414"/>
    <lineage>
        <taxon>Eukaryota</taxon>
        <taxon>Viridiplantae</taxon>
        <taxon>Streptophyta</taxon>
        <taxon>Embryophyta</taxon>
        <taxon>Tracheophyta</taxon>
        <taxon>Spermatophyta</taxon>
        <taxon>Magnoliopsida</taxon>
        <taxon>Liliopsida</taxon>
        <taxon>Poales</taxon>
        <taxon>Poaceae</taxon>
        <taxon>PACMAD clade</taxon>
        <taxon>Chloridoideae</taxon>
        <taxon>Eragrostideae</taxon>
        <taxon>Eragrostidinae</taxon>
        <taxon>Eragrostis</taxon>
    </lineage>
</organism>
<accession>A0A5J9W1F2</accession>
<evidence type="ECO:0000313" key="2">
    <source>
        <dbReference type="EMBL" id="TVU41757.1"/>
    </source>
</evidence>
<feature type="region of interest" description="Disordered" evidence="1">
    <location>
        <begin position="1"/>
        <end position="43"/>
    </location>
</feature>
<evidence type="ECO:0000256" key="1">
    <source>
        <dbReference type="SAM" id="MobiDB-lite"/>
    </source>
</evidence>
<feature type="compositionally biased region" description="Basic and acidic residues" evidence="1">
    <location>
        <begin position="7"/>
        <end position="20"/>
    </location>
</feature>
<reference evidence="2 3" key="1">
    <citation type="journal article" date="2019" name="Sci. Rep.">
        <title>A high-quality genome of Eragrostis curvula grass provides insights into Poaceae evolution and supports new strategies to enhance forage quality.</title>
        <authorList>
            <person name="Carballo J."/>
            <person name="Santos B.A.C.M."/>
            <person name="Zappacosta D."/>
            <person name="Garbus I."/>
            <person name="Selva J.P."/>
            <person name="Gallo C.A."/>
            <person name="Diaz A."/>
            <person name="Albertini E."/>
            <person name="Caccamo M."/>
            <person name="Echenique V."/>
        </authorList>
    </citation>
    <scope>NUCLEOTIDE SEQUENCE [LARGE SCALE GENOMIC DNA]</scope>
    <source>
        <strain evidence="3">cv. Victoria</strain>
        <tissue evidence="2">Leaf</tissue>
    </source>
</reference>
<gene>
    <name evidence="2" type="ORF">EJB05_15303</name>
</gene>
<sequence length="60" mass="7074">MLKQMKKNKDMDAQHQEAKKIPNSTGGDEENRSQFVSNFRITRDDDDTEEDGLRVFLWTK</sequence>
<dbReference type="AlphaFoldDB" id="A0A5J9W1F2"/>
<dbReference type="Proteomes" id="UP000324897">
    <property type="component" value="Chromosome 4"/>
</dbReference>
<evidence type="ECO:0000313" key="3">
    <source>
        <dbReference type="Proteomes" id="UP000324897"/>
    </source>
</evidence>
<comment type="caution">
    <text evidence="2">The sequence shown here is derived from an EMBL/GenBank/DDBJ whole genome shotgun (WGS) entry which is preliminary data.</text>
</comment>
<proteinExistence type="predicted"/>
<keyword evidence="3" id="KW-1185">Reference proteome</keyword>
<protein>
    <submittedName>
        <fullName evidence="2">Uncharacterized protein</fullName>
    </submittedName>
</protein>
<name>A0A5J9W1F2_9POAL</name>